<dbReference type="PANTHER" id="PTHR31299">
    <property type="entry name" value="ESTERASE, PUTATIVE (AFU_ORTHOLOGUE AFUA_1G05850)-RELATED"/>
    <property type="match status" value="1"/>
</dbReference>
<accession>A0ABV8PFG0</accession>
<evidence type="ECO:0000313" key="2">
    <source>
        <dbReference type="Proteomes" id="UP001595789"/>
    </source>
</evidence>
<organism evidence="1 2">
    <name type="scientific">Pedobacter lithocola</name>
    <dbReference type="NCBI Taxonomy" id="1908239"/>
    <lineage>
        <taxon>Bacteria</taxon>
        <taxon>Pseudomonadati</taxon>
        <taxon>Bacteroidota</taxon>
        <taxon>Sphingobacteriia</taxon>
        <taxon>Sphingobacteriales</taxon>
        <taxon>Sphingobacteriaceae</taxon>
        <taxon>Pedobacter</taxon>
    </lineage>
</organism>
<evidence type="ECO:0000313" key="1">
    <source>
        <dbReference type="EMBL" id="MFC4213014.1"/>
    </source>
</evidence>
<dbReference type="GO" id="GO:0016787">
    <property type="term" value="F:hydrolase activity"/>
    <property type="evidence" value="ECO:0007669"/>
    <property type="project" value="UniProtKB-KW"/>
</dbReference>
<dbReference type="Gene3D" id="3.40.1660.10">
    <property type="entry name" value="EreA-like (biosynthetic domain)"/>
    <property type="match status" value="1"/>
</dbReference>
<dbReference type="PANTHER" id="PTHR31299:SF0">
    <property type="entry name" value="ESTERASE, PUTATIVE (AFU_ORTHOLOGUE AFUA_1G05850)-RELATED"/>
    <property type="match status" value="1"/>
</dbReference>
<dbReference type="RefSeq" id="WP_378987646.1">
    <property type="nucleotide sequence ID" value="NZ_JBHSBW010000013.1"/>
</dbReference>
<keyword evidence="2" id="KW-1185">Reference proteome</keyword>
<sequence>MKLQHLKAVVLIASALLISFKGKSQHTEPSSAQLRQTIPFSMRDYKSFRASMKSQVKEMALKQIVGLGEGTHGTAEFYRVRYYITRMLIEDFGFNHVAFENDVTEVWQFNKQLKETTDINSLMKKYLLTLWQNEETKQLFTWIKNFNAKRKNKVSIDGIDYPSQLPDVEMISELLSSLNEATFSAALENLREAATLQDDAWSGMNKAGYKSDWKLLGRLVKNGYLTADSLEKIFQQKKWNSDTKQGLLLAIANLKQGFEPFYRRLPEAARDSIMAHNVIKLAKSSQDKIVIWAHNAHLGKTGIYGNVVGGTGGYILKTLPNSYFVLGTATAEGTFGGTTDARAINNSPIKPYKLEKPIAGSWEEYLSGGRTSNFYLKTDNFNPAKVEKPLRFVGYGIKSGASSYDKTNLSDLFDALLFLKITHAPTPLR</sequence>
<dbReference type="CDD" id="cd14728">
    <property type="entry name" value="Ere-like"/>
    <property type="match status" value="1"/>
</dbReference>
<comment type="caution">
    <text evidence="1">The sequence shown here is derived from an EMBL/GenBank/DDBJ whole genome shotgun (WGS) entry which is preliminary data.</text>
</comment>
<dbReference type="Gene3D" id="3.30.1870.10">
    <property type="entry name" value="EreA-like, domain 2"/>
    <property type="match status" value="1"/>
</dbReference>
<keyword evidence="1" id="KW-0378">Hydrolase</keyword>
<proteinExistence type="predicted"/>
<gene>
    <name evidence="1" type="ORF">ACFOWA_17595</name>
</gene>
<protein>
    <submittedName>
        <fullName evidence="1">Erythromycin esterase family protein</fullName>
        <ecNumber evidence="1">3.1.1.-</ecNumber>
    </submittedName>
</protein>
<name>A0ABV8PFG0_9SPHI</name>
<dbReference type="Gene3D" id="1.20.1440.30">
    <property type="entry name" value="Biosynthetic Protein domain"/>
    <property type="match status" value="1"/>
</dbReference>
<dbReference type="InterPro" id="IPR007815">
    <property type="entry name" value="Emycin_Estase"/>
</dbReference>
<dbReference type="EMBL" id="JBHSBW010000013">
    <property type="protein sequence ID" value="MFC4213014.1"/>
    <property type="molecule type" value="Genomic_DNA"/>
</dbReference>
<dbReference type="Pfam" id="PF05139">
    <property type="entry name" value="Erythro_esteras"/>
    <property type="match status" value="1"/>
</dbReference>
<dbReference type="Proteomes" id="UP001595789">
    <property type="component" value="Unassembled WGS sequence"/>
</dbReference>
<dbReference type="InterPro" id="IPR052036">
    <property type="entry name" value="Hydrolase/PRTase-associated"/>
</dbReference>
<dbReference type="EC" id="3.1.1.-" evidence="1"/>
<dbReference type="SUPFAM" id="SSF159501">
    <property type="entry name" value="EreA/ChaN-like"/>
    <property type="match status" value="1"/>
</dbReference>
<reference evidence="2" key="1">
    <citation type="journal article" date="2019" name="Int. J. Syst. Evol. Microbiol.">
        <title>The Global Catalogue of Microorganisms (GCM) 10K type strain sequencing project: providing services to taxonomists for standard genome sequencing and annotation.</title>
        <authorList>
            <consortium name="The Broad Institute Genomics Platform"/>
            <consortium name="The Broad Institute Genome Sequencing Center for Infectious Disease"/>
            <person name="Wu L."/>
            <person name="Ma J."/>
        </authorList>
    </citation>
    <scope>NUCLEOTIDE SEQUENCE [LARGE SCALE GENOMIC DNA]</scope>
    <source>
        <strain evidence="2">CCM 8691</strain>
    </source>
</reference>